<name>X0UFX0_9ZZZZ</name>
<protein>
    <submittedName>
        <fullName evidence="2">Uncharacterized protein</fullName>
    </submittedName>
</protein>
<organism evidence="2">
    <name type="scientific">marine sediment metagenome</name>
    <dbReference type="NCBI Taxonomy" id="412755"/>
    <lineage>
        <taxon>unclassified sequences</taxon>
        <taxon>metagenomes</taxon>
        <taxon>ecological metagenomes</taxon>
    </lineage>
</organism>
<comment type="caution">
    <text evidence="2">The sequence shown here is derived from an EMBL/GenBank/DDBJ whole genome shotgun (WGS) entry which is preliminary data.</text>
</comment>
<evidence type="ECO:0000256" key="1">
    <source>
        <dbReference type="SAM" id="MobiDB-lite"/>
    </source>
</evidence>
<dbReference type="AlphaFoldDB" id="X0UFX0"/>
<reference evidence="2" key="1">
    <citation type="journal article" date="2014" name="Front. Microbiol.">
        <title>High frequency of phylogenetically diverse reductive dehalogenase-homologous genes in deep subseafloor sedimentary metagenomes.</title>
        <authorList>
            <person name="Kawai M."/>
            <person name="Futagami T."/>
            <person name="Toyoda A."/>
            <person name="Takaki Y."/>
            <person name="Nishi S."/>
            <person name="Hori S."/>
            <person name="Arai W."/>
            <person name="Tsubouchi T."/>
            <person name="Morono Y."/>
            <person name="Uchiyama I."/>
            <person name="Ito T."/>
            <person name="Fujiyama A."/>
            <person name="Inagaki F."/>
            <person name="Takami H."/>
        </authorList>
    </citation>
    <scope>NUCLEOTIDE SEQUENCE</scope>
    <source>
        <strain evidence="2">Expedition CK06-06</strain>
    </source>
</reference>
<evidence type="ECO:0000313" key="2">
    <source>
        <dbReference type="EMBL" id="GAF87415.1"/>
    </source>
</evidence>
<feature type="region of interest" description="Disordered" evidence="1">
    <location>
        <begin position="46"/>
        <end position="72"/>
    </location>
</feature>
<gene>
    <name evidence="2" type="ORF">S01H1_22234</name>
</gene>
<proteinExistence type="predicted"/>
<feature type="region of interest" description="Disordered" evidence="1">
    <location>
        <begin position="1"/>
        <end position="25"/>
    </location>
</feature>
<feature type="compositionally biased region" description="Basic residues" evidence="1">
    <location>
        <begin position="63"/>
        <end position="72"/>
    </location>
</feature>
<sequence>MKKSPQQDCPRCKGPNGPGQMFREWGSLPDPSEYWLCLQCGHSIEDTPPLPQPERTRHREPAHGFGRKHVTL</sequence>
<accession>X0UFX0</accession>
<dbReference type="EMBL" id="BARS01012503">
    <property type="protein sequence ID" value="GAF87415.1"/>
    <property type="molecule type" value="Genomic_DNA"/>
</dbReference>